<organism evidence="1 2">
    <name type="scientific">Ampelomyces quisqualis</name>
    <name type="common">Powdery mildew agent</name>
    <dbReference type="NCBI Taxonomy" id="50730"/>
    <lineage>
        <taxon>Eukaryota</taxon>
        <taxon>Fungi</taxon>
        <taxon>Dikarya</taxon>
        <taxon>Ascomycota</taxon>
        <taxon>Pezizomycotina</taxon>
        <taxon>Dothideomycetes</taxon>
        <taxon>Pleosporomycetidae</taxon>
        <taxon>Pleosporales</taxon>
        <taxon>Pleosporineae</taxon>
        <taxon>Phaeosphaeriaceae</taxon>
        <taxon>Ampelomyces</taxon>
    </lineage>
</organism>
<name>A0A6A5QQB4_AMPQU</name>
<dbReference type="OrthoDB" id="3688572at2759"/>
<sequence>MTVWTLLDKNCRATENWGLCHHIPNAEFVSKCMVEWPSKKEDCTTGIWKIDAHWQTEKIRQALITAVAGALEAVTLRPVTGPTNCYDMAGTKGCNVGDVVRVNFPESSNGEPNFMHVRLWNSKTWYGDWDCCEGDKRQKMDVVLDYLGNDIKGEFDGWKDKDFTRDSRCIIDGWKACP</sequence>
<dbReference type="Proteomes" id="UP000800096">
    <property type="component" value="Unassembled WGS sequence"/>
</dbReference>
<accession>A0A6A5QQB4</accession>
<dbReference type="EMBL" id="ML979134">
    <property type="protein sequence ID" value="KAF1917552.1"/>
    <property type="molecule type" value="Genomic_DNA"/>
</dbReference>
<keyword evidence="2" id="KW-1185">Reference proteome</keyword>
<reference evidence="1" key="1">
    <citation type="journal article" date="2020" name="Stud. Mycol.">
        <title>101 Dothideomycetes genomes: a test case for predicting lifestyles and emergence of pathogens.</title>
        <authorList>
            <person name="Haridas S."/>
            <person name="Albert R."/>
            <person name="Binder M."/>
            <person name="Bloem J."/>
            <person name="Labutti K."/>
            <person name="Salamov A."/>
            <person name="Andreopoulos B."/>
            <person name="Baker S."/>
            <person name="Barry K."/>
            <person name="Bills G."/>
            <person name="Bluhm B."/>
            <person name="Cannon C."/>
            <person name="Castanera R."/>
            <person name="Culley D."/>
            <person name="Daum C."/>
            <person name="Ezra D."/>
            <person name="Gonzalez J."/>
            <person name="Henrissat B."/>
            <person name="Kuo A."/>
            <person name="Liang C."/>
            <person name="Lipzen A."/>
            <person name="Lutzoni F."/>
            <person name="Magnuson J."/>
            <person name="Mondo S."/>
            <person name="Nolan M."/>
            <person name="Ohm R."/>
            <person name="Pangilinan J."/>
            <person name="Park H.-J."/>
            <person name="Ramirez L."/>
            <person name="Alfaro M."/>
            <person name="Sun H."/>
            <person name="Tritt A."/>
            <person name="Yoshinaga Y."/>
            <person name="Zwiers L.-H."/>
            <person name="Turgeon B."/>
            <person name="Goodwin S."/>
            <person name="Spatafora J."/>
            <person name="Crous P."/>
            <person name="Grigoriev I."/>
        </authorList>
    </citation>
    <scope>NUCLEOTIDE SEQUENCE</scope>
    <source>
        <strain evidence="1">HMLAC05119</strain>
    </source>
</reference>
<protein>
    <submittedName>
        <fullName evidence="1">Uncharacterized protein</fullName>
    </submittedName>
</protein>
<evidence type="ECO:0000313" key="2">
    <source>
        <dbReference type="Proteomes" id="UP000800096"/>
    </source>
</evidence>
<dbReference type="AlphaFoldDB" id="A0A6A5QQB4"/>
<proteinExistence type="predicted"/>
<evidence type="ECO:0000313" key="1">
    <source>
        <dbReference type="EMBL" id="KAF1917552.1"/>
    </source>
</evidence>
<gene>
    <name evidence="1" type="ORF">BDU57DRAFT_513863</name>
</gene>